<dbReference type="EMBL" id="JAAVVJ010000016">
    <property type="protein sequence ID" value="KAF7203570.1"/>
    <property type="molecule type" value="Genomic_DNA"/>
</dbReference>
<dbReference type="InterPro" id="IPR027806">
    <property type="entry name" value="HARBI1_dom"/>
</dbReference>
<dbReference type="InterPro" id="IPR027805">
    <property type="entry name" value="Transposase_HTH_dom"/>
</dbReference>
<dbReference type="InterPro" id="IPR006612">
    <property type="entry name" value="THAP_Znf"/>
</dbReference>
<evidence type="ECO:0000256" key="3">
    <source>
        <dbReference type="ARBA" id="ARBA00022771"/>
    </source>
</evidence>
<dbReference type="AlphaFoldDB" id="A0A1A8A940"/>
<keyword evidence="4" id="KW-0862">Zinc</keyword>
<dbReference type="Pfam" id="PF13359">
    <property type="entry name" value="DDE_Tnp_4"/>
    <property type="match status" value="1"/>
</dbReference>
<dbReference type="PANTHER" id="PTHR23080">
    <property type="entry name" value="THAP DOMAIN PROTEIN"/>
    <property type="match status" value="1"/>
</dbReference>
<evidence type="ECO:0000259" key="7">
    <source>
        <dbReference type="PROSITE" id="PS50950"/>
    </source>
</evidence>
<protein>
    <submittedName>
        <fullName evidence="8">LOC107387467-like protein</fullName>
    </submittedName>
</protein>
<dbReference type="GO" id="GO:0008270">
    <property type="term" value="F:zinc ion binding"/>
    <property type="evidence" value="ECO:0007669"/>
    <property type="project" value="UniProtKB-KW"/>
</dbReference>
<accession>A0A1A8A940</accession>
<feature type="domain" description="THAP-type" evidence="7">
    <location>
        <begin position="1"/>
        <end position="99"/>
    </location>
</feature>
<keyword evidence="5 6" id="KW-0238">DNA-binding</keyword>
<dbReference type="Pfam" id="PF13613">
    <property type="entry name" value="HTH_Tnp_4"/>
    <property type="match status" value="1"/>
</dbReference>
<dbReference type="SMART" id="SM00980">
    <property type="entry name" value="THAP"/>
    <property type="match status" value="1"/>
</dbReference>
<organism evidence="9">
    <name type="scientific">Nothobranchius furzeri</name>
    <name type="common">Turquoise killifish</name>
    <dbReference type="NCBI Taxonomy" id="105023"/>
    <lineage>
        <taxon>Eukaryota</taxon>
        <taxon>Metazoa</taxon>
        <taxon>Chordata</taxon>
        <taxon>Craniata</taxon>
        <taxon>Vertebrata</taxon>
        <taxon>Euteleostomi</taxon>
        <taxon>Actinopterygii</taxon>
        <taxon>Neopterygii</taxon>
        <taxon>Teleostei</taxon>
        <taxon>Neoteleostei</taxon>
        <taxon>Acanthomorphata</taxon>
        <taxon>Ovalentaria</taxon>
        <taxon>Atherinomorphae</taxon>
        <taxon>Cyprinodontiformes</taxon>
        <taxon>Nothobranchiidae</taxon>
        <taxon>Nothobranchius</taxon>
    </lineage>
</organism>
<reference evidence="9" key="2">
    <citation type="submission" date="2016-06" db="EMBL/GenBank/DDBJ databases">
        <title>The genome of a short-lived fish provides insights into sex chromosome evolution and the genetic control of aging.</title>
        <authorList>
            <person name="Reichwald K."/>
            <person name="Felder M."/>
            <person name="Petzold A."/>
            <person name="Koch P."/>
            <person name="Groth M."/>
            <person name="Platzer M."/>
        </authorList>
    </citation>
    <scope>NUCLEOTIDE SEQUENCE</scope>
    <source>
        <tissue evidence="9">Brain</tissue>
    </source>
</reference>
<proteinExistence type="predicted"/>
<evidence type="ECO:0000256" key="4">
    <source>
        <dbReference type="ARBA" id="ARBA00022833"/>
    </source>
</evidence>
<sequence length="530" mass="60735">MVHSCCVNGCRARSHNYKRQKLDNSIRFFKFPSWKRSFGNKIGELTKRRRMAWVAAVGRKDITFKTAPSHMRVCSLHFHKGQPAYEMMETDPDWAPSLHMGHNSVRPTDTSRAARRMARLQLRQETSGWPSKAKDVKSEDWASTLNLCYLKCNEGPQTEACKQPCTEEVADFNDVLSDGGSPIPYVEFVEDECQTDLTMVDLTRLEDAVKDYTSDICGLREKLQNTKFTQETFQDNEKTKFYTGLPNFLVLMQIFQLCEQFITVSSISALSKFEQFIMVLMHLRLNLQFQDLAYRFNVSTSTVSRIWLKMIPVLHERLEFLIEWPEREVTLSTMPMSFRKAFGSKAAVILDCFEVFIERPYNFLAREQTWSKYNRHNTIKFLTGISPQGYVTYISSAWGGRTSDKQITEECGILNKLLPGDIVLADRGFTAEDCVEFFCASLKTPAFTEGKKQLSAYEVEQTRKLAGIRFHVERVIGLVRRKYQILQSRTMPIGHVAVKSTDSLALVDKIAVICCALFNLSESVVPLESC</sequence>
<dbReference type="PANTHER" id="PTHR23080:SF63">
    <property type="entry name" value="TICK TRANSPOSON"/>
    <property type="match status" value="1"/>
</dbReference>
<evidence type="ECO:0000313" key="8">
    <source>
        <dbReference type="EMBL" id="KAF7203570.1"/>
    </source>
</evidence>
<evidence type="ECO:0000256" key="5">
    <source>
        <dbReference type="ARBA" id="ARBA00023125"/>
    </source>
</evidence>
<dbReference type="OMA" id="NINICIS"/>
<dbReference type="SUPFAM" id="SSF57716">
    <property type="entry name" value="Glucocorticoid receptor-like (DNA-binding domain)"/>
    <property type="match status" value="1"/>
</dbReference>
<dbReference type="KEGG" id="nfu:107387467"/>
<reference evidence="8" key="3">
    <citation type="submission" date="2020-03" db="EMBL/GenBank/DDBJ databases">
        <title>Intra-Species Differences in Population Size shape Life History and Genome Evolution.</title>
        <authorList>
            <person name="Willemsen D."/>
            <person name="Cui R."/>
            <person name="Valenzano D.R."/>
        </authorList>
    </citation>
    <scope>NUCLEOTIDE SEQUENCE</scope>
    <source>
        <strain evidence="8">GRZ</strain>
        <tissue evidence="8">Whole</tissue>
    </source>
</reference>
<evidence type="ECO:0000256" key="1">
    <source>
        <dbReference type="ARBA" id="ARBA00001968"/>
    </source>
</evidence>
<dbReference type="PROSITE" id="PS50950">
    <property type="entry name" value="ZF_THAP"/>
    <property type="match status" value="1"/>
</dbReference>
<name>A0A1A8A940_NOTFU</name>
<evidence type="ECO:0000256" key="2">
    <source>
        <dbReference type="ARBA" id="ARBA00022723"/>
    </source>
</evidence>
<comment type="cofactor">
    <cofactor evidence="1">
        <name>a divalent metal cation</name>
        <dbReference type="ChEBI" id="CHEBI:60240"/>
    </cofactor>
</comment>
<dbReference type="Pfam" id="PF05485">
    <property type="entry name" value="THAP"/>
    <property type="match status" value="1"/>
</dbReference>
<keyword evidence="3 6" id="KW-0863">Zinc-finger</keyword>
<gene>
    <name evidence="9" type="primary">BX537277.1</name>
    <name evidence="8" type="ORF">G4P62_011610</name>
</gene>
<evidence type="ECO:0000256" key="6">
    <source>
        <dbReference type="PROSITE-ProRule" id="PRU00309"/>
    </source>
</evidence>
<dbReference type="EMBL" id="HADY01013109">
    <property type="protein sequence ID" value="SBP51594.1"/>
    <property type="molecule type" value="Transcribed_RNA"/>
</dbReference>
<keyword evidence="2" id="KW-0479">Metal-binding</keyword>
<reference evidence="9" key="1">
    <citation type="submission" date="2016-05" db="EMBL/GenBank/DDBJ databases">
        <authorList>
            <person name="Lavstsen T."/>
            <person name="Jespersen J.S."/>
        </authorList>
    </citation>
    <scope>NUCLEOTIDE SEQUENCE</scope>
    <source>
        <tissue evidence="9">Brain</tissue>
    </source>
</reference>
<dbReference type="Proteomes" id="UP000822369">
    <property type="component" value="Chromosome 16"/>
</dbReference>
<dbReference type="GO" id="GO:0003677">
    <property type="term" value="F:DNA binding"/>
    <property type="evidence" value="ECO:0007669"/>
    <property type="project" value="UniProtKB-UniRule"/>
</dbReference>
<evidence type="ECO:0000313" key="9">
    <source>
        <dbReference type="EMBL" id="SBP51594.1"/>
    </source>
</evidence>
<dbReference type="OrthoDB" id="8440924at2759"/>